<feature type="signal peptide" evidence="1">
    <location>
        <begin position="1"/>
        <end position="23"/>
    </location>
</feature>
<protein>
    <submittedName>
        <fullName evidence="2">Uncharacterized protein</fullName>
    </submittedName>
</protein>
<evidence type="ECO:0000256" key="1">
    <source>
        <dbReference type="SAM" id="SignalP"/>
    </source>
</evidence>
<proteinExistence type="predicted"/>
<dbReference type="EMBL" id="JAENII010000019">
    <property type="protein sequence ID" value="MBK1828854.1"/>
    <property type="molecule type" value="Genomic_DNA"/>
</dbReference>
<gene>
    <name evidence="2" type="ORF">JIN81_17600</name>
</gene>
<dbReference type="AlphaFoldDB" id="A0A934RC08"/>
<dbReference type="RefSeq" id="WP_200283068.1">
    <property type="nucleotide sequence ID" value="NZ_JAENII010000019.1"/>
</dbReference>
<organism evidence="2 3">
    <name type="scientific">Haloferula rosea</name>
    <dbReference type="NCBI Taxonomy" id="490093"/>
    <lineage>
        <taxon>Bacteria</taxon>
        <taxon>Pseudomonadati</taxon>
        <taxon>Verrucomicrobiota</taxon>
        <taxon>Verrucomicrobiia</taxon>
        <taxon>Verrucomicrobiales</taxon>
        <taxon>Verrucomicrobiaceae</taxon>
        <taxon>Haloferula</taxon>
    </lineage>
</organism>
<comment type="caution">
    <text evidence="2">The sequence shown here is derived from an EMBL/GenBank/DDBJ whole genome shotgun (WGS) entry which is preliminary data.</text>
</comment>
<reference evidence="2" key="1">
    <citation type="submission" date="2021-01" db="EMBL/GenBank/DDBJ databases">
        <title>Modified the classification status of verrucomicrobia.</title>
        <authorList>
            <person name="Feng X."/>
        </authorList>
    </citation>
    <scope>NUCLEOTIDE SEQUENCE</scope>
    <source>
        <strain evidence="2">KCTC 22201</strain>
    </source>
</reference>
<feature type="chain" id="PRO_5037943565" evidence="1">
    <location>
        <begin position="24"/>
        <end position="642"/>
    </location>
</feature>
<name>A0A934RC08_9BACT</name>
<dbReference type="Proteomes" id="UP000658278">
    <property type="component" value="Unassembled WGS sequence"/>
</dbReference>
<evidence type="ECO:0000313" key="3">
    <source>
        <dbReference type="Proteomes" id="UP000658278"/>
    </source>
</evidence>
<keyword evidence="1" id="KW-0732">Signal</keyword>
<evidence type="ECO:0000313" key="2">
    <source>
        <dbReference type="EMBL" id="MBK1828854.1"/>
    </source>
</evidence>
<keyword evidence="3" id="KW-1185">Reference proteome</keyword>
<sequence length="642" mass="67881">MKLKQSNLATLLALGFLTTTVSAQTFIYEEEFDGTGNGYNPDSMTALAGDDDWVDFANRIGNNFSGNEGYFTAAGGTESVITGGATSNDPQVRTDFAVGINKSEVGRVELRVRIDKDQDSDYDAADALVAADVSLFWGTNTYVNPGAANGNPNVSINFGNADEVVAEADGWHRFIWTDKGGLSGGGAGTTQVNSFRLDPVNGNNGASFEVDYLKIEESTLIQVDPVDPVGPEFTLRQEWNWNTDGDQEGWTAGANGHFTISGVSGGLLSGVSSDGDPQIISPSFEVLDVESGRFVIEVGLVVDVADTSSKRLFWGLNGAGPVGGQALSFPPLPTDGLLHVVRLNLDDLINDRITSLRFDPSTTSGITTNVDFIRIYSEGPEIPFIPPPVAELDPAPLGPEFILQQEWLWDTEDDFEGWTLTNLFFADPNDADTGVFDSSIFAESVGTDPQLQSPNVNINAPASGQFVVEIEYATDFSPATAGQLFWADASGGPGVARSITTPSVPNDGASHTVRVTFTDNIDTVLNFLRFDPTNADAIYFGIDAVRIYTNGPPLSSDAPKIASFTYDSSTGDAEAVLVGNPTTVYTFVSAADLDFSASSPITLTGATVGTLSGGGVETDGSGNATVQFNLGTGPANFLRAED</sequence>
<accession>A0A934RC08</accession>